<comment type="caution">
    <text evidence="6">The sequence shown here is derived from an EMBL/GenBank/DDBJ whole genome shotgun (WGS) entry which is preliminary data.</text>
</comment>
<keyword evidence="1" id="KW-0805">Transcription regulation</keyword>
<keyword evidence="7" id="KW-1185">Reference proteome</keyword>
<protein>
    <submittedName>
        <fullName evidence="6">IclR family transcriptional regulator</fullName>
    </submittedName>
</protein>
<proteinExistence type="predicted"/>
<dbReference type="Pfam" id="PF09339">
    <property type="entry name" value="HTH_IclR"/>
    <property type="match status" value="1"/>
</dbReference>
<organism evidence="6 7">
    <name type="scientific">Cupriavidus lacunae</name>
    <dbReference type="NCBI Taxonomy" id="2666307"/>
    <lineage>
        <taxon>Bacteria</taxon>
        <taxon>Pseudomonadati</taxon>
        <taxon>Pseudomonadota</taxon>
        <taxon>Betaproteobacteria</taxon>
        <taxon>Burkholderiales</taxon>
        <taxon>Burkholderiaceae</taxon>
        <taxon>Cupriavidus</taxon>
    </lineage>
</organism>
<accession>A0A370P251</accession>
<feature type="domain" description="HTH iclR-type" evidence="4">
    <location>
        <begin position="17"/>
        <end position="79"/>
    </location>
</feature>
<dbReference type="RefSeq" id="WP_115013196.1">
    <property type="nucleotide sequence ID" value="NZ_QKWJ01000002.1"/>
</dbReference>
<dbReference type="InterPro" id="IPR036390">
    <property type="entry name" value="WH_DNA-bd_sf"/>
</dbReference>
<dbReference type="PANTHER" id="PTHR30136:SF33">
    <property type="entry name" value="TRANSCRIPTIONAL REGULATORY PROTEIN"/>
    <property type="match status" value="1"/>
</dbReference>
<dbReference type="InterPro" id="IPR014757">
    <property type="entry name" value="Tscrpt_reg_IclR_C"/>
</dbReference>
<dbReference type="SUPFAM" id="SSF55781">
    <property type="entry name" value="GAF domain-like"/>
    <property type="match status" value="1"/>
</dbReference>
<dbReference type="InterPro" id="IPR029016">
    <property type="entry name" value="GAF-like_dom_sf"/>
</dbReference>
<keyword evidence="3" id="KW-0804">Transcription</keyword>
<name>A0A370P251_9BURK</name>
<dbReference type="Gene3D" id="3.30.450.40">
    <property type="match status" value="1"/>
</dbReference>
<evidence type="ECO:0000256" key="1">
    <source>
        <dbReference type="ARBA" id="ARBA00023015"/>
    </source>
</evidence>
<dbReference type="EMBL" id="QKWJ01000002">
    <property type="protein sequence ID" value="RDK11923.1"/>
    <property type="molecule type" value="Genomic_DNA"/>
</dbReference>
<evidence type="ECO:0000256" key="3">
    <source>
        <dbReference type="ARBA" id="ARBA00023163"/>
    </source>
</evidence>
<dbReference type="SUPFAM" id="SSF46785">
    <property type="entry name" value="Winged helix' DNA-binding domain"/>
    <property type="match status" value="1"/>
</dbReference>
<dbReference type="Proteomes" id="UP000255165">
    <property type="component" value="Unassembled WGS sequence"/>
</dbReference>
<dbReference type="PROSITE" id="PS51077">
    <property type="entry name" value="HTH_ICLR"/>
    <property type="match status" value="1"/>
</dbReference>
<evidence type="ECO:0000313" key="7">
    <source>
        <dbReference type="Proteomes" id="UP000255165"/>
    </source>
</evidence>
<dbReference type="PANTHER" id="PTHR30136">
    <property type="entry name" value="HELIX-TURN-HELIX TRANSCRIPTIONAL REGULATOR, ICLR FAMILY"/>
    <property type="match status" value="1"/>
</dbReference>
<gene>
    <name evidence="6" type="ORF">DN412_03265</name>
</gene>
<dbReference type="Gene3D" id="1.10.10.10">
    <property type="entry name" value="Winged helix-like DNA-binding domain superfamily/Winged helix DNA-binding domain"/>
    <property type="match status" value="1"/>
</dbReference>
<dbReference type="GO" id="GO:0003700">
    <property type="term" value="F:DNA-binding transcription factor activity"/>
    <property type="evidence" value="ECO:0007669"/>
    <property type="project" value="TreeGrafter"/>
</dbReference>
<dbReference type="InterPro" id="IPR036388">
    <property type="entry name" value="WH-like_DNA-bd_sf"/>
</dbReference>
<evidence type="ECO:0000259" key="4">
    <source>
        <dbReference type="PROSITE" id="PS51077"/>
    </source>
</evidence>
<sequence length="264" mass="28882">MSTASSLDRDSGGKEQVSALVRGLQLLECFRSSQRFLSMQDLVDRTGLPKATVSRLLHTLVAQGYLEHSSVQERYYLGTGLLCLGFSALGSMGLRQIARPFMRELAEQCSASVGIAARDRHTMVYVENCASAANQNFRLSTGSRVPLATSALGRAYFCGLGEQAREDLLISLADRQSVDCRSDRQSLEEGLKYYERTGFCISVGDWQSDVNAVGIPYRSPDGTAVLAFNICGPAYQLPEGQLSEVWGPRLVNLVRNVDAAMRPI</sequence>
<dbReference type="PROSITE" id="PS51078">
    <property type="entry name" value="ICLR_ED"/>
    <property type="match status" value="1"/>
</dbReference>
<dbReference type="GO" id="GO:0045892">
    <property type="term" value="P:negative regulation of DNA-templated transcription"/>
    <property type="evidence" value="ECO:0007669"/>
    <property type="project" value="TreeGrafter"/>
</dbReference>
<dbReference type="InterPro" id="IPR050707">
    <property type="entry name" value="HTH_MetabolicPath_Reg"/>
</dbReference>
<evidence type="ECO:0000259" key="5">
    <source>
        <dbReference type="PROSITE" id="PS51078"/>
    </source>
</evidence>
<evidence type="ECO:0000256" key="2">
    <source>
        <dbReference type="ARBA" id="ARBA00023125"/>
    </source>
</evidence>
<dbReference type="SMART" id="SM00346">
    <property type="entry name" value="HTH_ICLR"/>
    <property type="match status" value="1"/>
</dbReference>
<dbReference type="Pfam" id="PF01614">
    <property type="entry name" value="IclR_C"/>
    <property type="match status" value="1"/>
</dbReference>
<evidence type="ECO:0000313" key="6">
    <source>
        <dbReference type="EMBL" id="RDK11923.1"/>
    </source>
</evidence>
<dbReference type="InterPro" id="IPR005471">
    <property type="entry name" value="Tscrpt_reg_IclR_N"/>
</dbReference>
<reference evidence="6 7" key="1">
    <citation type="submission" date="2018-06" db="EMBL/GenBank/DDBJ databases">
        <authorList>
            <person name="Feng T."/>
            <person name="Jeon C.O."/>
        </authorList>
    </citation>
    <scope>NUCLEOTIDE SEQUENCE [LARGE SCALE GENOMIC DNA]</scope>
    <source>
        <strain evidence="6 7">S23</strain>
    </source>
</reference>
<keyword evidence="2" id="KW-0238">DNA-binding</keyword>
<dbReference type="GO" id="GO:0003677">
    <property type="term" value="F:DNA binding"/>
    <property type="evidence" value="ECO:0007669"/>
    <property type="project" value="UniProtKB-KW"/>
</dbReference>
<dbReference type="AlphaFoldDB" id="A0A370P251"/>
<feature type="domain" description="IclR-ED" evidence="5">
    <location>
        <begin position="80"/>
        <end position="263"/>
    </location>
</feature>